<reference evidence="2" key="1">
    <citation type="submission" date="2024-07" db="EMBL/GenBank/DDBJ databases">
        <title>Complete genome sequence of Prevotella sp. YM-2024 GTC17262.</title>
        <authorList>
            <person name="Hayashi M."/>
            <person name="Muto Y."/>
            <person name="Tanaka K."/>
            <person name="Niwa H."/>
        </authorList>
    </citation>
    <scope>NUCLEOTIDE SEQUENCE</scope>
    <source>
        <strain evidence="2">GTC17262</strain>
    </source>
</reference>
<dbReference type="InterPro" id="IPR010982">
    <property type="entry name" value="Lambda_DNA-bd_dom_sf"/>
</dbReference>
<accession>A0AB33JJ86</accession>
<dbReference type="Pfam" id="PF01381">
    <property type="entry name" value="HTH_3"/>
    <property type="match status" value="1"/>
</dbReference>
<sequence>MQLLFDINKLLGDYFSLLSDYFEYLFRFLYLRNMKSKENVTERILQIMEKEGHSTSTFARKLGISWTSANNIVSGRNMPNYENIVKIIQSFKWVDANWLIMGESSESDMDKKSLYELVAVQQRTIENQQKTIDRLTEKLVQNLPEKVSQRVTNVG</sequence>
<protein>
    <recommendedName>
        <fullName evidence="1">HTH cro/C1-type domain-containing protein</fullName>
    </recommendedName>
</protein>
<dbReference type="InterPro" id="IPR001387">
    <property type="entry name" value="Cro/C1-type_HTH"/>
</dbReference>
<dbReference type="EMBL" id="AP035789">
    <property type="protein sequence ID" value="BFO80111.1"/>
    <property type="molecule type" value="Genomic_DNA"/>
</dbReference>
<proteinExistence type="predicted"/>
<dbReference type="CDD" id="cd00093">
    <property type="entry name" value="HTH_XRE"/>
    <property type="match status" value="1"/>
</dbReference>
<dbReference type="GO" id="GO:0003677">
    <property type="term" value="F:DNA binding"/>
    <property type="evidence" value="ECO:0007669"/>
    <property type="project" value="InterPro"/>
</dbReference>
<gene>
    <name evidence="2" type="ORF">GTC17262_03020</name>
</gene>
<dbReference type="SUPFAM" id="SSF47413">
    <property type="entry name" value="lambda repressor-like DNA-binding domains"/>
    <property type="match status" value="1"/>
</dbReference>
<name>A0AB33JJ86_9BACT</name>
<evidence type="ECO:0000259" key="1">
    <source>
        <dbReference type="Pfam" id="PF01381"/>
    </source>
</evidence>
<evidence type="ECO:0000313" key="2">
    <source>
        <dbReference type="EMBL" id="BFO80111.1"/>
    </source>
</evidence>
<organism evidence="2">
    <name type="scientific">Prevotella sp. GTC17262</name>
    <dbReference type="NCBI Taxonomy" id="3236797"/>
    <lineage>
        <taxon>Bacteria</taxon>
        <taxon>Pseudomonadati</taxon>
        <taxon>Bacteroidota</taxon>
        <taxon>Bacteroidia</taxon>
        <taxon>Bacteroidales</taxon>
        <taxon>Prevotellaceae</taxon>
        <taxon>Prevotella</taxon>
    </lineage>
</organism>
<feature type="domain" description="HTH cro/C1-type" evidence="1">
    <location>
        <begin position="46"/>
        <end position="99"/>
    </location>
</feature>
<dbReference type="AlphaFoldDB" id="A0AB33JJ86"/>
<dbReference type="Gene3D" id="1.10.260.40">
    <property type="entry name" value="lambda repressor-like DNA-binding domains"/>
    <property type="match status" value="1"/>
</dbReference>